<dbReference type="AlphaFoldDB" id="A0A0M0KVK7"/>
<feature type="transmembrane region" description="Helical" evidence="6">
    <location>
        <begin position="322"/>
        <end position="344"/>
    </location>
</feature>
<gene>
    <name evidence="7" type="ORF">AMD01_17110</name>
</gene>
<feature type="transmembrane region" description="Helical" evidence="6">
    <location>
        <begin position="282"/>
        <end position="302"/>
    </location>
</feature>
<evidence type="ECO:0000256" key="1">
    <source>
        <dbReference type="ARBA" id="ARBA00004651"/>
    </source>
</evidence>
<evidence type="ECO:0000313" key="8">
    <source>
        <dbReference type="Proteomes" id="UP000037558"/>
    </source>
</evidence>
<dbReference type="PANTHER" id="PTHR47089">
    <property type="entry name" value="ABC TRANSPORTER, PERMEASE PROTEIN"/>
    <property type="match status" value="1"/>
</dbReference>
<keyword evidence="3 6" id="KW-0812">Transmembrane</keyword>
<evidence type="ECO:0000256" key="3">
    <source>
        <dbReference type="ARBA" id="ARBA00022692"/>
    </source>
</evidence>
<evidence type="ECO:0000256" key="5">
    <source>
        <dbReference type="ARBA" id="ARBA00023136"/>
    </source>
</evidence>
<keyword evidence="8" id="KW-1185">Reference proteome</keyword>
<proteinExistence type="predicted"/>
<organism evidence="7 8">
    <name type="scientific">Priestia koreensis</name>
    <dbReference type="NCBI Taxonomy" id="284581"/>
    <lineage>
        <taxon>Bacteria</taxon>
        <taxon>Bacillati</taxon>
        <taxon>Bacillota</taxon>
        <taxon>Bacilli</taxon>
        <taxon>Bacillales</taxon>
        <taxon>Bacillaceae</taxon>
        <taxon>Priestia</taxon>
    </lineage>
</organism>
<dbReference type="EMBL" id="LILC01000023">
    <property type="protein sequence ID" value="KOO42860.1"/>
    <property type="molecule type" value="Genomic_DNA"/>
</dbReference>
<dbReference type="RefSeq" id="WP_053402660.1">
    <property type="nucleotide sequence ID" value="NZ_LILC01000023.1"/>
</dbReference>
<feature type="transmembrane region" description="Helical" evidence="6">
    <location>
        <begin position="110"/>
        <end position="129"/>
    </location>
</feature>
<evidence type="ECO:0008006" key="9">
    <source>
        <dbReference type="Google" id="ProtNLM"/>
    </source>
</evidence>
<keyword evidence="2" id="KW-1003">Cell membrane</keyword>
<reference evidence="8" key="1">
    <citation type="submission" date="2015-08" db="EMBL/GenBank/DDBJ databases">
        <title>Fjat-14210 dsm16467.</title>
        <authorList>
            <person name="Liu B."/>
            <person name="Wang J."/>
            <person name="Zhu Y."/>
            <person name="Liu G."/>
            <person name="Chen Q."/>
            <person name="Chen Z."/>
            <person name="Lan J."/>
            <person name="Che J."/>
            <person name="Ge C."/>
            <person name="Shi H."/>
            <person name="Pan Z."/>
            <person name="Liu X."/>
        </authorList>
    </citation>
    <scope>NUCLEOTIDE SEQUENCE [LARGE SCALE GENOMIC DNA]</scope>
    <source>
        <strain evidence="8">DSM 16467</strain>
    </source>
</reference>
<dbReference type="GO" id="GO:0022857">
    <property type="term" value="F:transmembrane transporter activity"/>
    <property type="evidence" value="ECO:0007669"/>
    <property type="project" value="InterPro"/>
</dbReference>
<feature type="transmembrane region" description="Helical" evidence="6">
    <location>
        <begin position="56"/>
        <end position="77"/>
    </location>
</feature>
<dbReference type="STRING" id="284581.AMD01_17110"/>
<feature type="transmembrane region" description="Helical" evidence="6">
    <location>
        <begin position="141"/>
        <end position="160"/>
    </location>
</feature>
<dbReference type="Pfam" id="PF02653">
    <property type="entry name" value="BPD_transp_2"/>
    <property type="match status" value="1"/>
</dbReference>
<keyword evidence="5 6" id="KW-0472">Membrane</keyword>
<feature type="transmembrane region" description="Helical" evidence="6">
    <location>
        <begin position="9"/>
        <end position="36"/>
    </location>
</feature>
<comment type="subcellular location">
    <subcellularLocation>
        <location evidence="1">Cell membrane</location>
        <topology evidence="1">Multi-pass membrane protein</topology>
    </subcellularLocation>
</comment>
<dbReference type="OrthoDB" id="45037at2"/>
<evidence type="ECO:0000313" key="7">
    <source>
        <dbReference type="EMBL" id="KOO42860.1"/>
    </source>
</evidence>
<feature type="transmembrane region" description="Helical" evidence="6">
    <location>
        <begin position="242"/>
        <end position="262"/>
    </location>
</feature>
<dbReference type="CDD" id="cd06580">
    <property type="entry name" value="TM_PBP1_transp_TpRbsC_like"/>
    <property type="match status" value="1"/>
</dbReference>
<dbReference type="Proteomes" id="UP000037558">
    <property type="component" value="Unassembled WGS sequence"/>
</dbReference>
<dbReference type="GO" id="GO:0005886">
    <property type="term" value="C:plasma membrane"/>
    <property type="evidence" value="ECO:0007669"/>
    <property type="project" value="UniProtKB-SubCell"/>
</dbReference>
<evidence type="ECO:0000256" key="6">
    <source>
        <dbReference type="SAM" id="Phobius"/>
    </source>
</evidence>
<feature type="transmembrane region" description="Helical" evidence="6">
    <location>
        <begin position="194"/>
        <end position="212"/>
    </location>
</feature>
<accession>A0A0M0KVK7</accession>
<evidence type="ECO:0000256" key="2">
    <source>
        <dbReference type="ARBA" id="ARBA00022475"/>
    </source>
</evidence>
<dbReference type="PATRIC" id="fig|284581.3.peg.2929"/>
<name>A0A0M0KVK7_9BACI</name>
<dbReference type="InterPro" id="IPR001851">
    <property type="entry name" value="ABC_transp_permease"/>
</dbReference>
<evidence type="ECO:0000256" key="4">
    <source>
        <dbReference type="ARBA" id="ARBA00022989"/>
    </source>
</evidence>
<protein>
    <recommendedName>
        <fullName evidence="9">Branched-chain amino acid ABC transporter permease</fullName>
    </recommendedName>
</protein>
<comment type="caution">
    <text evidence="7">The sequence shown here is derived from an EMBL/GenBank/DDBJ whole genome shotgun (WGS) entry which is preliminary data.</text>
</comment>
<dbReference type="PANTHER" id="PTHR47089:SF1">
    <property type="entry name" value="GUANOSINE ABC TRANSPORTER PERMEASE PROTEIN NUPP"/>
    <property type="match status" value="1"/>
</dbReference>
<sequence>MRKLLKNNLFLTIIIPLLAVVLGLLAGAIIMLIGGYDSVLGYTSLFEGMIGSPKAFGETIRAMTPLVLAGIAVAFAYKTGLFNIGVEGQLLVGWLASVWVGYAFDLPKVIHLPLAILAAAAAGALWGFIPGLLKARFKVHEVIVTIMMNYIALYMTSAIIKANLYAGNEKSYNIKETASLASPYLQSITDYSRMHYGIVVALLMAGMMWFLLEKTTKGYELKAVGYNQNASQYAGMSVVKNMVLSMSISGAFAGLAGAMEGLGTFQNMTTLSAFTGTGFDGIAVALLGANHPLGIVLAAFLFGGLKSAAPEMNFVANVPSELVGIIIALIIFFVASSYFVRWLLSRFVKEDQE</sequence>
<keyword evidence="4 6" id="KW-1133">Transmembrane helix</keyword>
<feature type="transmembrane region" description="Helical" evidence="6">
    <location>
        <begin position="84"/>
        <end position="104"/>
    </location>
</feature>